<proteinExistence type="predicted"/>
<dbReference type="AlphaFoldDB" id="A0AAD6SXI1"/>
<feature type="chain" id="PRO_5042198371" evidence="1">
    <location>
        <begin position="23"/>
        <end position="112"/>
    </location>
</feature>
<dbReference type="Proteomes" id="UP001218188">
    <property type="component" value="Unassembled WGS sequence"/>
</dbReference>
<organism evidence="2 3">
    <name type="scientific">Mycena alexandri</name>
    <dbReference type="NCBI Taxonomy" id="1745969"/>
    <lineage>
        <taxon>Eukaryota</taxon>
        <taxon>Fungi</taxon>
        <taxon>Dikarya</taxon>
        <taxon>Basidiomycota</taxon>
        <taxon>Agaricomycotina</taxon>
        <taxon>Agaricomycetes</taxon>
        <taxon>Agaricomycetidae</taxon>
        <taxon>Agaricales</taxon>
        <taxon>Marasmiineae</taxon>
        <taxon>Mycenaceae</taxon>
        <taxon>Mycena</taxon>
    </lineage>
</organism>
<keyword evidence="3" id="KW-1185">Reference proteome</keyword>
<evidence type="ECO:0000313" key="3">
    <source>
        <dbReference type="Proteomes" id="UP001218188"/>
    </source>
</evidence>
<evidence type="ECO:0000313" key="2">
    <source>
        <dbReference type="EMBL" id="KAJ7035489.1"/>
    </source>
</evidence>
<reference evidence="2" key="1">
    <citation type="submission" date="2023-03" db="EMBL/GenBank/DDBJ databases">
        <title>Massive genome expansion in bonnet fungi (Mycena s.s.) driven by repeated elements and novel gene families across ecological guilds.</title>
        <authorList>
            <consortium name="Lawrence Berkeley National Laboratory"/>
            <person name="Harder C.B."/>
            <person name="Miyauchi S."/>
            <person name="Viragh M."/>
            <person name="Kuo A."/>
            <person name="Thoen E."/>
            <person name="Andreopoulos B."/>
            <person name="Lu D."/>
            <person name="Skrede I."/>
            <person name="Drula E."/>
            <person name="Henrissat B."/>
            <person name="Morin E."/>
            <person name="Kohler A."/>
            <person name="Barry K."/>
            <person name="LaButti K."/>
            <person name="Morin E."/>
            <person name="Salamov A."/>
            <person name="Lipzen A."/>
            <person name="Mereny Z."/>
            <person name="Hegedus B."/>
            <person name="Baldrian P."/>
            <person name="Stursova M."/>
            <person name="Weitz H."/>
            <person name="Taylor A."/>
            <person name="Grigoriev I.V."/>
            <person name="Nagy L.G."/>
            <person name="Martin F."/>
            <person name="Kauserud H."/>
        </authorList>
    </citation>
    <scope>NUCLEOTIDE SEQUENCE</scope>
    <source>
        <strain evidence="2">CBHHK200</strain>
    </source>
</reference>
<keyword evidence="1" id="KW-0732">Signal</keyword>
<protein>
    <submittedName>
        <fullName evidence="2">Uncharacterized protein</fullName>
    </submittedName>
</protein>
<evidence type="ECO:0000256" key="1">
    <source>
        <dbReference type="SAM" id="SignalP"/>
    </source>
</evidence>
<feature type="signal peptide" evidence="1">
    <location>
        <begin position="1"/>
        <end position="22"/>
    </location>
</feature>
<gene>
    <name evidence="2" type="ORF">C8F04DRAFT_1394838</name>
</gene>
<dbReference type="EMBL" id="JARJCM010000050">
    <property type="protein sequence ID" value="KAJ7035489.1"/>
    <property type="molecule type" value="Genomic_DNA"/>
</dbReference>
<comment type="caution">
    <text evidence="2">The sequence shown here is derived from an EMBL/GenBank/DDBJ whole genome shotgun (WGS) entry which is preliminary data.</text>
</comment>
<accession>A0AAD6SXI1</accession>
<name>A0AAD6SXI1_9AGAR</name>
<sequence>MFFSASIALTLVLSISGIAVHSAPVIPRQTNEPQACSDFNGQGLCFPIPIGPGGECIAVSNIKSLILPNGAECFTYGSTDCSPIDGSGVGDLPGSGNIFDFNGTKSVECFTV</sequence>